<dbReference type="InterPro" id="IPR011006">
    <property type="entry name" value="CheY-like_superfamily"/>
</dbReference>
<dbReference type="InterPro" id="IPR001789">
    <property type="entry name" value="Sig_transdc_resp-reg_receiver"/>
</dbReference>
<dbReference type="InterPro" id="IPR050595">
    <property type="entry name" value="Bact_response_regulator"/>
</dbReference>
<dbReference type="GO" id="GO:0000160">
    <property type="term" value="P:phosphorelay signal transduction system"/>
    <property type="evidence" value="ECO:0007669"/>
    <property type="project" value="InterPro"/>
</dbReference>
<feature type="modified residue" description="4-aspartylphosphate" evidence="2">
    <location>
        <position position="54"/>
    </location>
</feature>
<dbReference type="KEGG" id="dak:DaAHT2_0835"/>
<dbReference type="EMBL" id="CP001940">
    <property type="protein sequence ID" value="ADH85539.1"/>
    <property type="molecule type" value="Genomic_DNA"/>
</dbReference>
<dbReference type="PANTHER" id="PTHR44591:SF24">
    <property type="entry name" value="PROTEIN-GLUTAMATE METHYLESTERASE_PROTEIN-GLUTAMINE GLUTAMINASE 1"/>
    <property type="match status" value="1"/>
</dbReference>
<protein>
    <submittedName>
        <fullName evidence="4">Response regulator receiver protein</fullName>
    </submittedName>
</protein>
<accession>D6Z1W4</accession>
<evidence type="ECO:0000259" key="3">
    <source>
        <dbReference type="PROSITE" id="PS50110"/>
    </source>
</evidence>
<evidence type="ECO:0000256" key="1">
    <source>
        <dbReference type="ARBA" id="ARBA00022553"/>
    </source>
</evidence>
<keyword evidence="5" id="KW-1185">Reference proteome</keyword>
<gene>
    <name evidence="4" type="ordered locus">DaAHT2_0835</name>
</gene>
<name>D6Z1W4_DESAT</name>
<keyword evidence="1 2" id="KW-0597">Phosphoprotein</keyword>
<dbReference type="InParanoid" id="D6Z1W4"/>
<dbReference type="RefSeq" id="WP_013163069.1">
    <property type="nucleotide sequence ID" value="NC_014216.1"/>
</dbReference>
<dbReference type="SUPFAM" id="SSF52172">
    <property type="entry name" value="CheY-like"/>
    <property type="match status" value="1"/>
</dbReference>
<dbReference type="HOGENOM" id="CLU_000445_69_15_7"/>
<proteinExistence type="predicted"/>
<dbReference type="AlphaFoldDB" id="D6Z1W4"/>
<dbReference type="Pfam" id="PF00072">
    <property type="entry name" value="Response_reg"/>
    <property type="match status" value="1"/>
</dbReference>
<organism evidence="4 5">
    <name type="scientific">Desulfurivibrio alkaliphilus (strain DSM 19089 / UNIQEM U267 / AHT2)</name>
    <dbReference type="NCBI Taxonomy" id="589865"/>
    <lineage>
        <taxon>Bacteria</taxon>
        <taxon>Pseudomonadati</taxon>
        <taxon>Thermodesulfobacteriota</taxon>
        <taxon>Desulfobulbia</taxon>
        <taxon>Desulfobulbales</taxon>
        <taxon>Desulfobulbaceae</taxon>
        <taxon>Desulfurivibrio</taxon>
    </lineage>
</organism>
<evidence type="ECO:0000313" key="4">
    <source>
        <dbReference type="EMBL" id="ADH85539.1"/>
    </source>
</evidence>
<dbReference type="Gene3D" id="3.40.50.2300">
    <property type="match status" value="1"/>
</dbReference>
<reference evidence="5" key="1">
    <citation type="submission" date="2010-02" db="EMBL/GenBank/DDBJ databases">
        <title>Complete sequence of Desulfurivibrio alkaliphilus AHT2.</title>
        <authorList>
            <consortium name="US DOE Joint Genome Institute"/>
            <person name="Pitluck S."/>
            <person name="Chertkov O."/>
            <person name="Detter J.C."/>
            <person name="Han C."/>
            <person name="Tapia R."/>
            <person name="Larimer F."/>
            <person name="Land M."/>
            <person name="Hauser L."/>
            <person name="Kyrpides N."/>
            <person name="Mikhailova N."/>
            <person name="Sorokin D.Y."/>
            <person name="Muyzer G."/>
            <person name="Woyke T."/>
        </authorList>
    </citation>
    <scope>NUCLEOTIDE SEQUENCE [LARGE SCALE GENOMIC DNA]</scope>
    <source>
        <strain evidence="5">DSM 19089 / UNIQEM U267 / AHT2</strain>
    </source>
</reference>
<evidence type="ECO:0000313" key="5">
    <source>
        <dbReference type="Proteomes" id="UP000001508"/>
    </source>
</evidence>
<feature type="domain" description="Response regulatory" evidence="3">
    <location>
        <begin position="4"/>
        <end position="119"/>
    </location>
</feature>
<dbReference type="SMART" id="SM00448">
    <property type="entry name" value="REC"/>
    <property type="match status" value="1"/>
</dbReference>
<sequence>MAKKLLVVDDSPVSRSIIKKCLPKGHDFELYEADDGRQGLEKFQEVRPDATLLDLTMPVMDGFEALAEIKKVDPDALVIVLTADIQPKAYEKVMALGAAMVIPKPPSPETLADGLAKTGLI</sequence>
<dbReference type="eggNOG" id="COG0745">
    <property type="taxonomic scope" value="Bacteria"/>
</dbReference>
<dbReference type="PANTHER" id="PTHR44591">
    <property type="entry name" value="STRESS RESPONSE REGULATOR PROTEIN 1"/>
    <property type="match status" value="1"/>
</dbReference>
<dbReference type="STRING" id="589865.DaAHT2_0835"/>
<evidence type="ECO:0000256" key="2">
    <source>
        <dbReference type="PROSITE-ProRule" id="PRU00169"/>
    </source>
</evidence>
<dbReference type="OrthoDB" id="9808843at2"/>
<dbReference type="PROSITE" id="PS50110">
    <property type="entry name" value="RESPONSE_REGULATORY"/>
    <property type="match status" value="1"/>
</dbReference>
<dbReference type="Proteomes" id="UP000001508">
    <property type="component" value="Chromosome"/>
</dbReference>